<sequence length="149" mass="16489">MVMNGQEESGVEMRNRLQGLMHKTESDVVAVGRLDASTRKLHWVELCGHRNERTSAIRQKATQGLSGMALRAGRPMVTKEALGDAERFNLGEAVMLTESLSVAAAIPLKQGSQYNWIILLGRRSGVAYTPELLRIGQQWGEELAKELVM</sequence>
<protein>
    <submittedName>
        <fullName evidence="1">GAF domain-containing protein</fullName>
    </submittedName>
</protein>
<keyword evidence="2" id="KW-1185">Reference proteome</keyword>
<comment type="caution">
    <text evidence="1">The sequence shown here is derived from an EMBL/GenBank/DDBJ whole genome shotgun (WGS) entry which is preliminary data.</text>
</comment>
<dbReference type="InterPro" id="IPR029016">
    <property type="entry name" value="GAF-like_dom_sf"/>
</dbReference>
<organism evidence="1 2">
    <name type="scientific">Paenibacillus chungangensis</name>
    <dbReference type="NCBI Taxonomy" id="696535"/>
    <lineage>
        <taxon>Bacteria</taxon>
        <taxon>Bacillati</taxon>
        <taxon>Bacillota</taxon>
        <taxon>Bacilli</taxon>
        <taxon>Bacillales</taxon>
        <taxon>Paenibacillaceae</taxon>
        <taxon>Paenibacillus</taxon>
    </lineage>
</organism>
<proteinExistence type="predicted"/>
<dbReference type="SUPFAM" id="SSF55781">
    <property type="entry name" value="GAF domain-like"/>
    <property type="match status" value="1"/>
</dbReference>
<dbReference type="Proteomes" id="UP001596989">
    <property type="component" value="Unassembled WGS sequence"/>
</dbReference>
<accession>A0ABW3HSD1</accession>
<gene>
    <name evidence="1" type="ORF">ACFQ2I_13335</name>
</gene>
<evidence type="ECO:0000313" key="1">
    <source>
        <dbReference type="EMBL" id="MFD0960369.1"/>
    </source>
</evidence>
<dbReference type="Gene3D" id="3.30.450.40">
    <property type="match status" value="1"/>
</dbReference>
<dbReference type="RefSeq" id="WP_377564841.1">
    <property type="nucleotide sequence ID" value="NZ_JBHTJZ010000020.1"/>
</dbReference>
<reference evidence="2" key="1">
    <citation type="journal article" date="2019" name="Int. J. Syst. Evol. Microbiol.">
        <title>The Global Catalogue of Microorganisms (GCM) 10K type strain sequencing project: providing services to taxonomists for standard genome sequencing and annotation.</title>
        <authorList>
            <consortium name="The Broad Institute Genomics Platform"/>
            <consortium name="The Broad Institute Genome Sequencing Center for Infectious Disease"/>
            <person name="Wu L."/>
            <person name="Ma J."/>
        </authorList>
    </citation>
    <scope>NUCLEOTIDE SEQUENCE [LARGE SCALE GENOMIC DNA]</scope>
    <source>
        <strain evidence="2">CCUG 59129</strain>
    </source>
</reference>
<evidence type="ECO:0000313" key="2">
    <source>
        <dbReference type="Proteomes" id="UP001596989"/>
    </source>
</evidence>
<name>A0ABW3HSD1_9BACL</name>
<dbReference type="EMBL" id="JBHTJZ010000020">
    <property type="protein sequence ID" value="MFD0960369.1"/>
    <property type="molecule type" value="Genomic_DNA"/>
</dbReference>